<organism evidence="2 3">
    <name type="scientific">Ameca splendens</name>
    <dbReference type="NCBI Taxonomy" id="208324"/>
    <lineage>
        <taxon>Eukaryota</taxon>
        <taxon>Metazoa</taxon>
        <taxon>Chordata</taxon>
        <taxon>Craniata</taxon>
        <taxon>Vertebrata</taxon>
        <taxon>Euteleostomi</taxon>
        <taxon>Actinopterygii</taxon>
        <taxon>Neopterygii</taxon>
        <taxon>Teleostei</taxon>
        <taxon>Neoteleostei</taxon>
        <taxon>Acanthomorphata</taxon>
        <taxon>Ovalentaria</taxon>
        <taxon>Atherinomorphae</taxon>
        <taxon>Cyprinodontiformes</taxon>
        <taxon>Goodeidae</taxon>
        <taxon>Ameca</taxon>
    </lineage>
</organism>
<feature type="region of interest" description="Disordered" evidence="1">
    <location>
        <begin position="64"/>
        <end position="84"/>
    </location>
</feature>
<evidence type="ECO:0000313" key="3">
    <source>
        <dbReference type="Proteomes" id="UP001469553"/>
    </source>
</evidence>
<accession>A0ABV1A2Q7</accession>
<evidence type="ECO:0000256" key="1">
    <source>
        <dbReference type="SAM" id="MobiDB-lite"/>
    </source>
</evidence>
<protein>
    <submittedName>
        <fullName evidence="2">Uncharacterized protein</fullName>
    </submittedName>
</protein>
<dbReference type="Proteomes" id="UP001469553">
    <property type="component" value="Unassembled WGS sequence"/>
</dbReference>
<name>A0ABV1A2Q7_9TELE</name>
<evidence type="ECO:0000313" key="2">
    <source>
        <dbReference type="EMBL" id="MEQ2312839.1"/>
    </source>
</evidence>
<keyword evidence="3" id="KW-1185">Reference proteome</keyword>
<sequence length="100" mass="11234">MRRSRDQVRWGKVVDGLECNEEQLKFSSGVAAGRRRLGDDTGGKVLNHLTFMEEERITTVKMGGDQVMNEDRSGAEAEGGTEPVYGTKVEISRLDKRWMS</sequence>
<gene>
    <name evidence="2" type="ORF">AMECASPLE_035305</name>
</gene>
<comment type="caution">
    <text evidence="2">The sequence shown here is derived from an EMBL/GenBank/DDBJ whole genome shotgun (WGS) entry which is preliminary data.</text>
</comment>
<proteinExistence type="predicted"/>
<dbReference type="EMBL" id="JAHRIP010080456">
    <property type="protein sequence ID" value="MEQ2312839.1"/>
    <property type="molecule type" value="Genomic_DNA"/>
</dbReference>
<reference evidence="2 3" key="1">
    <citation type="submission" date="2021-06" db="EMBL/GenBank/DDBJ databases">
        <authorList>
            <person name="Palmer J.M."/>
        </authorList>
    </citation>
    <scope>NUCLEOTIDE SEQUENCE [LARGE SCALE GENOMIC DNA]</scope>
    <source>
        <strain evidence="2 3">AS_MEX2019</strain>
        <tissue evidence="2">Muscle</tissue>
    </source>
</reference>